<dbReference type="PANTHER" id="PTHR10887">
    <property type="entry name" value="DNA2/NAM7 HELICASE FAMILY"/>
    <property type="match status" value="1"/>
</dbReference>
<dbReference type="Gene3D" id="3.40.50.300">
    <property type="entry name" value="P-loop containing nucleotide triphosphate hydrolases"/>
    <property type="match status" value="1"/>
</dbReference>
<dbReference type="PANTHER" id="PTHR10887:SF5">
    <property type="entry name" value="RNA HELICASE AQUARIUS"/>
    <property type="match status" value="1"/>
</dbReference>
<keyword evidence="9" id="KW-0694">RNA-binding</keyword>
<evidence type="ECO:0000256" key="10">
    <source>
        <dbReference type="ARBA" id="ARBA00022990"/>
    </source>
</evidence>
<name>A0A8W8IX70_MAGGI</name>
<dbReference type="GO" id="GO:0003729">
    <property type="term" value="F:mRNA binding"/>
    <property type="evidence" value="ECO:0007669"/>
    <property type="project" value="TreeGrafter"/>
</dbReference>
<dbReference type="GO" id="GO:0003724">
    <property type="term" value="F:RNA helicase activity"/>
    <property type="evidence" value="ECO:0007669"/>
    <property type="project" value="UniProtKB-EC"/>
</dbReference>
<dbReference type="InterPro" id="IPR027417">
    <property type="entry name" value="P-loop_NTPase"/>
</dbReference>
<dbReference type="InterPro" id="IPR045055">
    <property type="entry name" value="DNA2/NAM7-like"/>
</dbReference>
<dbReference type="Proteomes" id="UP000005408">
    <property type="component" value="Unassembled WGS sequence"/>
</dbReference>
<dbReference type="EnsemblMetazoa" id="G1625.1">
    <property type="protein sequence ID" value="G1625.1:cds"/>
    <property type="gene ID" value="G1625"/>
</dbReference>
<organism evidence="21 22">
    <name type="scientific">Magallana gigas</name>
    <name type="common">Pacific oyster</name>
    <name type="synonym">Crassostrea gigas</name>
    <dbReference type="NCBI Taxonomy" id="29159"/>
    <lineage>
        <taxon>Eukaryota</taxon>
        <taxon>Metazoa</taxon>
        <taxon>Spiralia</taxon>
        <taxon>Lophotrochozoa</taxon>
        <taxon>Mollusca</taxon>
        <taxon>Bivalvia</taxon>
        <taxon>Autobranchia</taxon>
        <taxon>Pteriomorphia</taxon>
        <taxon>Ostreida</taxon>
        <taxon>Ostreoidea</taxon>
        <taxon>Ostreidae</taxon>
        <taxon>Magallana</taxon>
    </lineage>
</organism>
<evidence type="ECO:0000256" key="12">
    <source>
        <dbReference type="ARBA" id="ARBA00023242"/>
    </source>
</evidence>
<evidence type="ECO:0000256" key="14">
    <source>
        <dbReference type="ARBA" id="ARBA00057313"/>
    </source>
</evidence>
<evidence type="ECO:0000256" key="3">
    <source>
        <dbReference type="ARBA" id="ARBA00022664"/>
    </source>
</evidence>
<evidence type="ECO:0000256" key="17">
    <source>
        <dbReference type="ARBA" id="ARBA00069875"/>
    </source>
</evidence>
<reference evidence="21" key="1">
    <citation type="submission" date="2022-08" db="UniProtKB">
        <authorList>
            <consortium name="EnsemblMetazoa"/>
        </authorList>
    </citation>
    <scope>IDENTIFICATION</scope>
    <source>
        <strain evidence="21">05x7-T-G4-1.051#20</strain>
    </source>
</reference>
<evidence type="ECO:0000256" key="2">
    <source>
        <dbReference type="ARBA" id="ARBA00012552"/>
    </source>
</evidence>
<proteinExistence type="inferred from homology"/>
<evidence type="ECO:0000256" key="7">
    <source>
        <dbReference type="ARBA" id="ARBA00022806"/>
    </source>
</evidence>
<dbReference type="GO" id="GO:0005654">
    <property type="term" value="C:nucleoplasm"/>
    <property type="evidence" value="ECO:0007669"/>
    <property type="project" value="UniProtKB-SubCell"/>
</dbReference>
<dbReference type="GO" id="GO:0071013">
    <property type="term" value="C:catalytic step 2 spliceosome"/>
    <property type="evidence" value="ECO:0007669"/>
    <property type="project" value="TreeGrafter"/>
</dbReference>
<protein>
    <recommendedName>
        <fullName evidence="17">RNA helicase aquarius</fullName>
        <ecNumber evidence="2">3.6.4.13</ecNumber>
    </recommendedName>
    <alternativeName>
        <fullName evidence="18">Intron-binding protein of 160 kDa</fullName>
    </alternativeName>
</protein>
<dbReference type="SUPFAM" id="SSF52540">
    <property type="entry name" value="P-loop containing nucleoside triphosphate hydrolases"/>
    <property type="match status" value="1"/>
</dbReference>
<dbReference type="GO" id="GO:0006397">
    <property type="term" value="P:mRNA processing"/>
    <property type="evidence" value="ECO:0007669"/>
    <property type="project" value="UniProtKB-KW"/>
</dbReference>
<sequence length="248" mass="28691">MAFQKFCNMEQSLFTRLVRLGVPTVDLDAQGRARPGIASLYNWRYKKLGSLSHVMVHPEYKKPNAGFVFHYQLIDVQDFNGVGESELNPFFYQNLREVEYVVATFMYMRLLGYPAEKISVLITYNGQKHLIRDVIKQRCGRNQFIGTPHKVTTVDRYQGQQNDYILLSLVRTKTVGHLRDVRRLVVAMSRARLGLYVFGRVSLFSNCFELTPTFNKAEPLETPPIIEEKKEEMLETQPVESQDVKMEG</sequence>
<evidence type="ECO:0000256" key="5">
    <source>
        <dbReference type="ARBA" id="ARBA00022741"/>
    </source>
</evidence>
<keyword evidence="5" id="KW-0547">Nucleotide-binding</keyword>
<evidence type="ECO:0000313" key="22">
    <source>
        <dbReference type="Proteomes" id="UP000005408"/>
    </source>
</evidence>
<evidence type="ECO:0000256" key="9">
    <source>
        <dbReference type="ARBA" id="ARBA00022884"/>
    </source>
</evidence>
<feature type="domain" description="DNA2/NAM7 helicase-like C-terminal" evidence="20">
    <location>
        <begin position="9"/>
        <end position="200"/>
    </location>
</feature>
<keyword evidence="22" id="KW-1185">Reference proteome</keyword>
<dbReference type="FunFam" id="3.40.50.300:FF:000396">
    <property type="entry name" value="RNA helicase aquarius"/>
    <property type="match status" value="1"/>
</dbReference>
<comment type="function">
    <text evidence="14">Involved in pre-mRNA splicing as component of the spliceosome. Intron-binding spliceosomal protein required to link pre-mRNA splicing and snoRNP (small nucleolar ribonucleoprotein) biogenesis. Plays a key role in position-dependent assembly of intron-encoded box C/D small snoRNP, splicing being required for snoRNP assembly. May act by helping the folding of the snoRNA sequence. Binds to intron of pre-mRNAs in a sequence-independent manner, contacting the region between snoRNA and the branchpoint of introns (40 nucleotides upstream of the branchpoint) during the late stages of splicing. Has ATP-dependent RNA helicase activity and can unwind double-stranded RNA molecules with a 3' overhang (in vitro).</text>
</comment>
<keyword evidence="11" id="KW-0508">mRNA splicing</keyword>
<feature type="region of interest" description="Disordered" evidence="19">
    <location>
        <begin position="227"/>
        <end position="248"/>
    </location>
</feature>
<evidence type="ECO:0000256" key="8">
    <source>
        <dbReference type="ARBA" id="ARBA00022840"/>
    </source>
</evidence>
<comment type="catalytic activity">
    <reaction evidence="13">
        <text>ATP + H2O = ADP + phosphate + H(+)</text>
        <dbReference type="Rhea" id="RHEA:13065"/>
        <dbReference type="ChEBI" id="CHEBI:15377"/>
        <dbReference type="ChEBI" id="CHEBI:15378"/>
        <dbReference type="ChEBI" id="CHEBI:30616"/>
        <dbReference type="ChEBI" id="CHEBI:43474"/>
        <dbReference type="ChEBI" id="CHEBI:456216"/>
        <dbReference type="EC" id="3.6.4.13"/>
    </reaction>
</comment>
<dbReference type="GO" id="GO:0005524">
    <property type="term" value="F:ATP binding"/>
    <property type="evidence" value="ECO:0007669"/>
    <property type="project" value="UniProtKB-KW"/>
</dbReference>
<evidence type="ECO:0000256" key="13">
    <source>
        <dbReference type="ARBA" id="ARBA00047984"/>
    </source>
</evidence>
<comment type="subcellular location">
    <subcellularLocation>
        <location evidence="1">Nucleus</location>
        <location evidence="1">Nucleoplasm</location>
    </subcellularLocation>
</comment>
<dbReference type="EC" id="3.6.4.13" evidence="2"/>
<keyword evidence="10" id="KW-0007">Acetylation</keyword>
<accession>A0A8W8IX70</accession>
<evidence type="ECO:0000256" key="6">
    <source>
        <dbReference type="ARBA" id="ARBA00022801"/>
    </source>
</evidence>
<comment type="similarity">
    <text evidence="15">Belongs to the CWF11 family.</text>
</comment>
<keyword evidence="12" id="KW-0539">Nucleus</keyword>
<keyword evidence="4" id="KW-0747">Spliceosome</keyword>
<evidence type="ECO:0000256" key="4">
    <source>
        <dbReference type="ARBA" id="ARBA00022728"/>
    </source>
</evidence>
<evidence type="ECO:0000256" key="11">
    <source>
        <dbReference type="ARBA" id="ARBA00023187"/>
    </source>
</evidence>
<evidence type="ECO:0000256" key="16">
    <source>
        <dbReference type="ARBA" id="ARBA00063921"/>
    </source>
</evidence>
<evidence type="ECO:0000256" key="15">
    <source>
        <dbReference type="ARBA" id="ARBA00061244"/>
    </source>
</evidence>
<comment type="subunit">
    <text evidence="16">Identified in the spliceosome C complex. Component of the XAB2 complex, a multimeric protein complex composed of XAB2, PRPF19, AQR, ZNF830, ISY1, and PPIE. Identified in a pentameric intron-binding (IB) complex composed of AQR, XAB2, ISY1, ZNF830 and PPIE that is incorporated into the spliceosome as a preassembled complex. The IB complex does not contain PRPF19. Within the spliceosome, interacts with SNRPA1, SF3B1, SF3B3, SF3A1 and SF3A2.</text>
</comment>
<dbReference type="InterPro" id="IPR047187">
    <property type="entry name" value="SF1_C_Upf1"/>
</dbReference>
<evidence type="ECO:0000256" key="19">
    <source>
        <dbReference type="SAM" id="MobiDB-lite"/>
    </source>
</evidence>
<keyword evidence="3" id="KW-0507">mRNA processing</keyword>
<dbReference type="GO" id="GO:0016787">
    <property type="term" value="F:hydrolase activity"/>
    <property type="evidence" value="ECO:0007669"/>
    <property type="project" value="UniProtKB-KW"/>
</dbReference>
<dbReference type="Pfam" id="PF13087">
    <property type="entry name" value="AAA_12"/>
    <property type="match status" value="1"/>
</dbReference>
<dbReference type="CDD" id="cd18808">
    <property type="entry name" value="SF1_C_Upf1"/>
    <property type="match status" value="1"/>
</dbReference>
<dbReference type="GO" id="GO:0008380">
    <property type="term" value="P:RNA splicing"/>
    <property type="evidence" value="ECO:0007669"/>
    <property type="project" value="UniProtKB-KW"/>
</dbReference>
<keyword evidence="8" id="KW-0067">ATP-binding</keyword>
<keyword evidence="7" id="KW-0347">Helicase</keyword>
<evidence type="ECO:0000313" key="21">
    <source>
        <dbReference type="EnsemblMetazoa" id="G1625.1:cds"/>
    </source>
</evidence>
<dbReference type="InterPro" id="IPR041679">
    <property type="entry name" value="DNA2/NAM7-like_C"/>
</dbReference>
<keyword evidence="6" id="KW-0378">Hydrolase</keyword>
<evidence type="ECO:0000259" key="20">
    <source>
        <dbReference type="Pfam" id="PF13087"/>
    </source>
</evidence>
<evidence type="ECO:0000256" key="18">
    <source>
        <dbReference type="ARBA" id="ARBA00083796"/>
    </source>
</evidence>
<dbReference type="AlphaFoldDB" id="A0A8W8IX70"/>
<evidence type="ECO:0000256" key="1">
    <source>
        <dbReference type="ARBA" id="ARBA00004642"/>
    </source>
</evidence>